<evidence type="ECO:0000313" key="1">
    <source>
        <dbReference type="EMBL" id="CAG8693105.1"/>
    </source>
</evidence>
<evidence type="ECO:0000313" key="2">
    <source>
        <dbReference type="Proteomes" id="UP000789831"/>
    </source>
</evidence>
<keyword evidence="2" id="KW-1185">Reference proteome</keyword>
<proteinExistence type="predicted"/>
<dbReference type="EMBL" id="CAJVPL010015319">
    <property type="protein sequence ID" value="CAG8693105.1"/>
    <property type="molecule type" value="Genomic_DNA"/>
</dbReference>
<name>A0A9N9HMF2_9GLOM</name>
<accession>A0A9N9HMF2</accession>
<reference evidence="1" key="1">
    <citation type="submission" date="2021-06" db="EMBL/GenBank/DDBJ databases">
        <authorList>
            <person name="Kallberg Y."/>
            <person name="Tangrot J."/>
            <person name="Rosling A."/>
        </authorList>
    </citation>
    <scope>NUCLEOTIDE SEQUENCE</scope>
    <source>
        <strain evidence="1">MT106</strain>
    </source>
</reference>
<organism evidence="1 2">
    <name type="scientific">Ambispora gerdemannii</name>
    <dbReference type="NCBI Taxonomy" id="144530"/>
    <lineage>
        <taxon>Eukaryota</taxon>
        <taxon>Fungi</taxon>
        <taxon>Fungi incertae sedis</taxon>
        <taxon>Mucoromycota</taxon>
        <taxon>Glomeromycotina</taxon>
        <taxon>Glomeromycetes</taxon>
        <taxon>Archaeosporales</taxon>
        <taxon>Ambisporaceae</taxon>
        <taxon>Ambispora</taxon>
    </lineage>
</organism>
<feature type="non-terminal residue" evidence="1">
    <location>
        <position position="1"/>
    </location>
</feature>
<gene>
    <name evidence="1" type="ORF">AGERDE_LOCUS13178</name>
</gene>
<dbReference type="AlphaFoldDB" id="A0A9N9HMF2"/>
<sequence>QSMISKIAGSKFSYLDTSASGENWRRVPSKTCFIHGVMLSEADLIGELETT</sequence>
<protein>
    <submittedName>
        <fullName evidence="1">480_t:CDS:1</fullName>
    </submittedName>
</protein>
<comment type="caution">
    <text evidence="1">The sequence shown here is derived from an EMBL/GenBank/DDBJ whole genome shotgun (WGS) entry which is preliminary data.</text>
</comment>
<feature type="non-terminal residue" evidence="1">
    <location>
        <position position="51"/>
    </location>
</feature>
<dbReference type="Proteomes" id="UP000789831">
    <property type="component" value="Unassembled WGS sequence"/>
</dbReference>